<comment type="caution">
    <text evidence="2">The sequence shown here is derived from an EMBL/GenBank/DDBJ whole genome shotgun (WGS) entry which is preliminary data.</text>
</comment>
<keyword evidence="3" id="KW-1185">Reference proteome</keyword>
<gene>
    <name evidence="2" type="ORF">GCM10010339_68930</name>
</gene>
<dbReference type="Pfam" id="PF04149">
    <property type="entry name" value="DUF397"/>
    <property type="match status" value="1"/>
</dbReference>
<accession>A0A918YQ68</accession>
<dbReference type="EMBL" id="BMVG01000026">
    <property type="protein sequence ID" value="GHE10975.1"/>
    <property type="molecule type" value="Genomic_DNA"/>
</dbReference>
<sequence>MGSVKGADSLGGPWMQLHPRKGELRQGGGPWMETLAYAQVVSAVSGHGALLDWRKSSHSNPDGACVEVARPTEDRVLFRDSKMRQGSVIGVCRPAAVAFTTALARGEFQTA</sequence>
<evidence type="ECO:0000313" key="2">
    <source>
        <dbReference type="EMBL" id="GHE10975.1"/>
    </source>
</evidence>
<protein>
    <recommendedName>
        <fullName evidence="1">DUF397 domain-containing protein</fullName>
    </recommendedName>
</protein>
<name>A0A918YQ68_9ACTN</name>
<organism evidence="2 3">
    <name type="scientific">Streptomyces alanosinicus</name>
    <dbReference type="NCBI Taxonomy" id="68171"/>
    <lineage>
        <taxon>Bacteria</taxon>
        <taxon>Bacillati</taxon>
        <taxon>Actinomycetota</taxon>
        <taxon>Actinomycetes</taxon>
        <taxon>Kitasatosporales</taxon>
        <taxon>Streptomycetaceae</taxon>
        <taxon>Streptomyces</taxon>
    </lineage>
</organism>
<dbReference type="InterPro" id="IPR007278">
    <property type="entry name" value="DUF397"/>
</dbReference>
<evidence type="ECO:0000259" key="1">
    <source>
        <dbReference type="Pfam" id="PF04149"/>
    </source>
</evidence>
<reference evidence="2" key="2">
    <citation type="submission" date="2020-09" db="EMBL/GenBank/DDBJ databases">
        <authorList>
            <person name="Sun Q."/>
            <person name="Ohkuma M."/>
        </authorList>
    </citation>
    <scope>NUCLEOTIDE SEQUENCE</scope>
    <source>
        <strain evidence="2">JCM 4714</strain>
    </source>
</reference>
<dbReference type="Proteomes" id="UP000655443">
    <property type="component" value="Unassembled WGS sequence"/>
</dbReference>
<dbReference type="AlphaFoldDB" id="A0A918YQ68"/>
<feature type="domain" description="DUF397" evidence="1">
    <location>
        <begin position="52"/>
        <end position="103"/>
    </location>
</feature>
<reference evidence="2" key="1">
    <citation type="journal article" date="2014" name="Int. J. Syst. Evol. Microbiol.">
        <title>Complete genome sequence of Corynebacterium casei LMG S-19264T (=DSM 44701T), isolated from a smear-ripened cheese.</title>
        <authorList>
            <consortium name="US DOE Joint Genome Institute (JGI-PGF)"/>
            <person name="Walter F."/>
            <person name="Albersmeier A."/>
            <person name="Kalinowski J."/>
            <person name="Ruckert C."/>
        </authorList>
    </citation>
    <scope>NUCLEOTIDE SEQUENCE</scope>
    <source>
        <strain evidence="2">JCM 4714</strain>
    </source>
</reference>
<evidence type="ECO:0000313" key="3">
    <source>
        <dbReference type="Proteomes" id="UP000655443"/>
    </source>
</evidence>
<proteinExistence type="predicted"/>